<dbReference type="AlphaFoldDB" id="A0AA39GPT2"/>
<dbReference type="PANTHER" id="PTHR47803">
    <property type="entry name" value="TRNA-SPECIFIC ADENOSINE DEAMINASE 1"/>
    <property type="match status" value="1"/>
</dbReference>
<accession>A0AA39GPT2</accession>
<evidence type="ECO:0000313" key="3">
    <source>
        <dbReference type="Proteomes" id="UP001175261"/>
    </source>
</evidence>
<keyword evidence="3" id="KW-1185">Reference proteome</keyword>
<proteinExistence type="predicted"/>
<dbReference type="Proteomes" id="UP001175261">
    <property type="component" value="Unassembled WGS sequence"/>
</dbReference>
<reference evidence="2" key="1">
    <citation type="submission" date="2022-10" db="EMBL/GenBank/DDBJ databases">
        <title>Determination and structural analysis of whole genome sequence of Sarocladium strictum F4-1.</title>
        <authorList>
            <person name="Hu L."/>
            <person name="Jiang Y."/>
        </authorList>
    </citation>
    <scope>NUCLEOTIDE SEQUENCE</scope>
    <source>
        <strain evidence="2">F4-1</strain>
    </source>
</reference>
<dbReference type="SMART" id="SM00552">
    <property type="entry name" value="ADEAMc"/>
    <property type="match status" value="1"/>
</dbReference>
<evidence type="ECO:0000313" key="2">
    <source>
        <dbReference type="EMBL" id="KAK0390926.1"/>
    </source>
</evidence>
<dbReference type="PANTHER" id="PTHR47803:SF1">
    <property type="entry name" value="TRNA-SPECIFIC ADENOSINE DEAMINASE 1"/>
    <property type="match status" value="1"/>
</dbReference>
<dbReference type="GO" id="GO:0002100">
    <property type="term" value="P:tRNA wobble adenosine to inosine editing"/>
    <property type="evidence" value="ECO:0007669"/>
    <property type="project" value="InterPro"/>
</dbReference>
<dbReference type="Pfam" id="PF02137">
    <property type="entry name" value="A_deamin"/>
    <property type="match status" value="1"/>
</dbReference>
<gene>
    <name evidence="2" type="ORF">NLU13_0429</name>
</gene>
<name>A0AA39GPT2_SARSR</name>
<evidence type="ECO:0000259" key="1">
    <source>
        <dbReference type="PROSITE" id="PS50141"/>
    </source>
</evidence>
<dbReference type="EMBL" id="JAPDFR010000001">
    <property type="protein sequence ID" value="KAK0390926.1"/>
    <property type="molecule type" value="Genomic_DNA"/>
</dbReference>
<protein>
    <recommendedName>
        <fullName evidence="1">A to I editase domain-containing protein</fullName>
    </recommendedName>
</protein>
<organism evidence="2 3">
    <name type="scientific">Sarocladium strictum</name>
    <name type="common">Black bundle disease fungus</name>
    <name type="synonym">Acremonium strictum</name>
    <dbReference type="NCBI Taxonomy" id="5046"/>
    <lineage>
        <taxon>Eukaryota</taxon>
        <taxon>Fungi</taxon>
        <taxon>Dikarya</taxon>
        <taxon>Ascomycota</taxon>
        <taxon>Pezizomycotina</taxon>
        <taxon>Sordariomycetes</taxon>
        <taxon>Hypocreomycetidae</taxon>
        <taxon>Hypocreales</taxon>
        <taxon>Sarocladiaceae</taxon>
        <taxon>Sarocladium</taxon>
    </lineage>
</organism>
<dbReference type="InterPro" id="IPR042935">
    <property type="entry name" value="Tad1"/>
</dbReference>
<sequence length="366" mass="40008">MNASADAIAAVVLAQFAKLPSKRKPAVRDNGLREWVPLSGIVLEKDGHLTCIALATGMKCLPASRLPDCNGIGIHDWHAEILALRAFNRFLLDECHQILEDGKTPYILQRDNAGSSRPFKIRADVRLHMYCSEAPCGDASMELIMAAQEDMTPWTDNGRHPQITEEQRSLPGRAFFSQLGVVRRKPGRGDAPASMSKSCSDKLAAKQGLSLLSSITALFVDPSRAYIDRLVLPEDRYSATGCSRAFGPEGRLQPVANAVWEDGNLAAAWTLSGIEETVLGGVIQGRKAFDVRGASAMARRTMWAKARELGEALGDGYRVDVPVYCEIKMLPSLATRRAVKEDLRTKALTQWICNQGDDGFELKQAG</sequence>
<dbReference type="GO" id="GO:0043829">
    <property type="term" value="F:tRNA-specific adenosine-37 deaminase activity"/>
    <property type="evidence" value="ECO:0007669"/>
    <property type="project" value="TreeGrafter"/>
</dbReference>
<dbReference type="InterPro" id="IPR002466">
    <property type="entry name" value="A_deamin"/>
</dbReference>
<feature type="domain" description="A to I editase" evidence="1">
    <location>
        <begin position="53"/>
        <end position="222"/>
    </location>
</feature>
<dbReference type="GO" id="GO:0003723">
    <property type="term" value="F:RNA binding"/>
    <property type="evidence" value="ECO:0007669"/>
    <property type="project" value="InterPro"/>
</dbReference>
<comment type="caution">
    <text evidence="2">The sequence shown here is derived from an EMBL/GenBank/DDBJ whole genome shotgun (WGS) entry which is preliminary data.</text>
</comment>
<dbReference type="PROSITE" id="PS50141">
    <property type="entry name" value="A_DEAMIN_EDITASE"/>
    <property type="match status" value="1"/>
</dbReference>